<reference evidence="2" key="1">
    <citation type="journal article" date="2021" name="Proc. Natl. Acad. Sci. U.S.A.">
        <title>Three genomes in the algal genus Volvox reveal the fate of a haploid sex-determining region after a transition to homothallism.</title>
        <authorList>
            <person name="Yamamoto K."/>
            <person name="Hamaji T."/>
            <person name="Kawai-Toyooka H."/>
            <person name="Matsuzaki R."/>
            <person name="Takahashi F."/>
            <person name="Nishimura Y."/>
            <person name="Kawachi M."/>
            <person name="Noguchi H."/>
            <person name="Minakuchi Y."/>
            <person name="Umen J.G."/>
            <person name="Toyoda A."/>
            <person name="Nozaki H."/>
        </authorList>
    </citation>
    <scope>NUCLEOTIDE SEQUENCE</scope>
    <source>
        <strain evidence="2">NIES-3780</strain>
    </source>
</reference>
<feature type="region of interest" description="Disordered" evidence="1">
    <location>
        <begin position="17"/>
        <end position="40"/>
    </location>
</feature>
<evidence type="ECO:0000313" key="2">
    <source>
        <dbReference type="EMBL" id="GIL51592.1"/>
    </source>
</evidence>
<sequence length="103" mass="10710">MEGLELGTAASRSALKDTDSVYHTPVTLRPGPTPAMSWPNPGEGCGAAAAAPIWLPFIVTVAWLPAWRGPDSYLAWLSKIRHPSTAGTGGSMGLPAAVRVCVL</sequence>
<proteinExistence type="predicted"/>
<dbReference type="AlphaFoldDB" id="A0A8J4B0H9"/>
<gene>
    <name evidence="2" type="ORF">Vafri_7431</name>
</gene>
<dbReference type="EMBL" id="BNCO01000011">
    <property type="protein sequence ID" value="GIL51592.1"/>
    <property type="molecule type" value="Genomic_DNA"/>
</dbReference>
<name>A0A8J4B0H9_9CHLO</name>
<organism evidence="2 3">
    <name type="scientific">Volvox africanus</name>
    <dbReference type="NCBI Taxonomy" id="51714"/>
    <lineage>
        <taxon>Eukaryota</taxon>
        <taxon>Viridiplantae</taxon>
        <taxon>Chlorophyta</taxon>
        <taxon>core chlorophytes</taxon>
        <taxon>Chlorophyceae</taxon>
        <taxon>CS clade</taxon>
        <taxon>Chlamydomonadales</taxon>
        <taxon>Volvocaceae</taxon>
        <taxon>Volvox</taxon>
    </lineage>
</organism>
<protein>
    <submittedName>
        <fullName evidence="2">Uncharacterized protein</fullName>
    </submittedName>
</protein>
<evidence type="ECO:0000256" key="1">
    <source>
        <dbReference type="SAM" id="MobiDB-lite"/>
    </source>
</evidence>
<comment type="caution">
    <text evidence="2">The sequence shown here is derived from an EMBL/GenBank/DDBJ whole genome shotgun (WGS) entry which is preliminary data.</text>
</comment>
<evidence type="ECO:0000313" key="3">
    <source>
        <dbReference type="Proteomes" id="UP000747399"/>
    </source>
</evidence>
<accession>A0A8J4B0H9</accession>
<dbReference type="Proteomes" id="UP000747399">
    <property type="component" value="Unassembled WGS sequence"/>
</dbReference>
<keyword evidence="3" id="KW-1185">Reference proteome</keyword>